<comment type="caution">
    <text evidence="2">The sequence shown here is derived from an EMBL/GenBank/DDBJ whole genome shotgun (WGS) entry which is preliminary data.</text>
</comment>
<dbReference type="SUPFAM" id="SSF82607">
    <property type="entry name" value="YbaB-like"/>
    <property type="match status" value="1"/>
</dbReference>
<evidence type="ECO:0000313" key="2">
    <source>
        <dbReference type="EMBL" id="PIS40462.1"/>
    </source>
</evidence>
<evidence type="ECO:0000256" key="1">
    <source>
        <dbReference type="ARBA" id="ARBA00023125"/>
    </source>
</evidence>
<dbReference type="InterPro" id="IPR004401">
    <property type="entry name" value="YbaB/EbfC"/>
</dbReference>
<dbReference type="PANTHER" id="PTHR33449:SF1">
    <property type="entry name" value="NUCLEOID-ASSOCIATED PROTEIN YBAB"/>
    <property type="match status" value="1"/>
</dbReference>
<dbReference type="PIRSF" id="PIRSF004555">
    <property type="entry name" value="UCP004555"/>
    <property type="match status" value="1"/>
</dbReference>
<dbReference type="AlphaFoldDB" id="A0A2H0YRU7"/>
<dbReference type="GO" id="GO:0003677">
    <property type="term" value="F:DNA binding"/>
    <property type="evidence" value="ECO:0007669"/>
    <property type="project" value="UniProtKB-KW"/>
</dbReference>
<dbReference type="InterPro" id="IPR036894">
    <property type="entry name" value="YbaB-like_sf"/>
</dbReference>
<proteinExistence type="predicted"/>
<dbReference type="Pfam" id="PF02575">
    <property type="entry name" value="YbaB_DNA_bd"/>
    <property type="match status" value="1"/>
</dbReference>
<dbReference type="PANTHER" id="PTHR33449">
    <property type="entry name" value="NUCLEOID-ASSOCIATED PROTEIN YBAB"/>
    <property type="match status" value="1"/>
</dbReference>
<keyword evidence="1" id="KW-0238">DNA-binding</keyword>
<dbReference type="Gene3D" id="3.30.1310.10">
    <property type="entry name" value="Nucleoid-associated protein YbaB-like domain"/>
    <property type="match status" value="1"/>
</dbReference>
<dbReference type="Proteomes" id="UP000236845">
    <property type="component" value="Unassembled WGS sequence"/>
</dbReference>
<protein>
    <submittedName>
        <fullName evidence="2">Nucleoid-associated protein, YbaB/EbfC family</fullName>
    </submittedName>
</protein>
<organism evidence="2 3">
    <name type="scientific">Candidatus Kerfeldbacteria bacterium CG08_land_8_20_14_0_20_43_14</name>
    <dbReference type="NCBI Taxonomy" id="2014246"/>
    <lineage>
        <taxon>Bacteria</taxon>
        <taxon>Candidatus Kerfeldiibacteriota</taxon>
    </lineage>
</organism>
<dbReference type="NCBIfam" id="TIGR00103">
    <property type="entry name" value="DNA_YbaB_EbfC"/>
    <property type="match status" value="1"/>
</dbReference>
<gene>
    <name evidence="2" type="ORF">COT26_03000</name>
</gene>
<accession>A0A2H0YRU7</accession>
<name>A0A2H0YRU7_9BACT</name>
<sequence length="97" mass="10810">MFEKLKQIKDYRSQAKKIQSALKEESVEGSGAWGKVKISMDGNQNVDEVKIDPEMLSPNRQNDLQKAVQEAVNDAIKKAQHKMAKKVKDMGGLPNLG</sequence>
<dbReference type="GO" id="GO:0005829">
    <property type="term" value="C:cytosol"/>
    <property type="evidence" value="ECO:0007669"/>
    <property type="project" value="TreeGrafter"/>
</dbReference>
<reference evidence="3" key="1">
    <citation type="submission" date="2017-09" db="EMBL/GenBank/DDBJ databases">
        <title>Depth-based differentiation of microbial function through sediment-hosted aquifers and enrichment of novel symbionts in the deep terrestrial subsurface.</title>
        <authorList>
            <person name="Probst A.J."/>
            <person name="Ladd B."/>
            <person name="Jarett J.K."/>
            <person name="Geller-Mcgrath D.E."/>
            <person name="Sieber C.M.K."/>
            <person name="Emerson J.B."/>
            <person name="Anantharaman K."/>
            <person name="Thomas B.C."/>
            <person name="Malmstrom R."/>
            <person name="Stieglmeier M."/>
            <person name="Klingl A."/>
            <person name="Woyke T."/>
            <person name="Ryan C.M."/>
            <person name="Banfield J.F."/>
        </authorList>
    </citation>
    <scope>NUCLEOTIDE SEQUENCE [LARGE SCALE GENOMIC DNA]</scope>
</reference>
<dbReference type="EMBL" id="PEXW01000067">
    <property type="protein sequence ID" value="PIS40462.1"/>
    <property type="molecule type" value="Genomic_DNA"/>
</dbReference>
<evidence type="ECO:0000313" key="3">
    <source>
        <dbReference type="Proteomes" id="UP000236845"/>
    </source>
</evidence>